<evidence type="ECO:0000313" key="10">
    <source>
        <dbReference type="EMBL" id="KAK9706116.1"/>
    </source>
</evidence>
<sequence length="374" mass="42074">MESSAANGGAHGGGRAVDKGVDFANYFCTYAFLYHQKEMLSDRVRMDAYFNSIFQNKHHFVGKTVLDVGTGSGILAIWAAQAGARKVYAVEATKMSEHARCLVKANGLEAIVEVIEGSIEDVSLPEKVDVIISEWMGYFLLRESMFDSVICARDRWLNPTGVMYPSHARMWVAPIRSRLVDQKMDHYEGAMDDWSAFVHDTKTSYGVDMSVLTDPFKSEQKKYYLQTSLWNNLHPEQVIGTVALVQDIDCLTVTVSDILSLKAKFSSTITEEDTRLCGFGGWFDVQFRGRSDNPARSEVELTTAPSIQNGTHWGQQVFLLDSPIRLTKADTINASFLMYRSNENHRLLEVEFGCEIKQFSGKSTPPFSKKFYIE</sequence>
<dbReference type="PANTHER" id="PTHR11006:SF68">
    <property type="entry name" value="PROTEIN ARGININE N-METHYLTRANSFERASE PRMT10"/>
    <property type="match status" value="1"/>
</dbReference>
<dbReference type="AlphaFoldDB" id="A0AAW1JQI3"/>
<accession>A0AAW1JQI3</accession>
<evidence type="ECO:0000256" key="3">
    <source>
        <dbReference type="ARBA" id="ARBA00022679"/>
    </source>
</evidence>
<feature type="domain" description="Protein arginine N-methyltransferase" evidence="9">
    <location>
        <begin position="168"/>
        <end position="353"/>
    </location>
</feature>
<evidence type="ECO:0000256" key="8">
    <source>
        <dbReference type="PROSITE-ProRule" id="PRU01015"/>
    </source>
</evidence>
<organism evidence="10 11">
    <name type="scientific">Saponaria officinalis</name>
    <name type="common">Common soapwort</name>
    <name type="synonym">Lychnis saponaria</name>
    <dbReference type="NCBI Taxonomy" id="3572"/>
    <lineage>
        <taxon>Eukaryota</taxon>
        <taxon>Viridiplantae</taxon>
        <taxon>Streptophyta</taxon>
        <taxon>Embryophyta</taxon>
        <taxon>Tracheophyta</taxon>
        <taxon>Spermatophyta</taxon>
        <taxon>Magnoliopsida</taxon>
        <taxon>eudicotyledons</taxon>
        <taxon>Gunneridae</taxon>
        <taxon>Pentapetalae</taxon>
        <taxon>Caryophyllales</taxon>
        <taxon>Caryophyllaceae</taxon>
        <taxon>Caryophylleae</taxon>
        <taxon>Saponaria</taxon>
    </lineage>
</organism>
<dbReference type="GO" id="GO:0032259">
    <property type="term" value="P:methylation"/>
    <property type="evidence" value="ECO:0007669"/>
    <property type="project" value="UniProtKB-KW"/>
</dbReference>
<evidence type="ECO:0000256" key="7">
    <source>
        <dbReference type="ARBA" id="ARBA00073641"/>
    </source>
</evidence>
<reference evidence="10" key="1">
    <citation type="submission" date="2024-03" db="EMBL/GenBank/DDBJ databases">
        <title>WGS assembly of Saponaria officinalis var. Norfolk2.</title>
        <authorList>
            <person name="Jenkins J."/>
            <person name="Shu S."/>
            <person name="Grimwood J."/>
            <person name="Barry K."/>
            <person name="Goodstein D."/>
            <person name="Schmutz J."/>
            <person name="Leebens-Mack J."/>
            <person name="Osbourn A."/>
        </authorList>
    </citation>
    <scope>NUCLEOTIDE SEQUENCE [LARGE SCALE GENOMIC DNA]</scope>
    <source>
        <strain evidence="10">JIC</strain>
    </source>
</reference>
<keyword evidence="3 8" id="KW-0808">Transferase</keyword>
<dbReference type="InterPro" id="IPR029063">
    <property type="entry name" value="SAM-dependent_MTases_sf"/>
</dbReference>
<dbReference type="Pfam" id="PF22528">
    <property type="entry name" value="PRMT_C"/>
    <property type="match status" value="1"/>
</dbReference>
<dbReference type="Gene3D" id="3.40.50.150">
    <property type="entry name" value="Vaccinia Virus protein VP39"/>
    <property type="match status" value="1"/>
</dbReference>
<keyword evidence="4 8" id="KW-0949">S-adenosyl-L-methionine</keyword>
<evidence type="ECO:0000256" key="2">
    <source>
        <dbReference type="ARBA" id="ARBA00022603"/>
    </source>
</evidence>
<evidence type="ECO:0000256" key="4">
    <source>
        <dbReference type="ARBA" id="ARBA00022691"/>
    </source>
</evidence>
<dbReference type="CDD" id="cd02440">
    <property type="entry name" value="AdoMet_MTases"/>
    <property type="match status" value="1"/>
</dbReference>
<proteinExistence type="predicted"/>
<dbReference type="Proteomes" id="UP001443914">
    <property type="component" value="Unassembled WGS sequence"/>
</dbReference>
<dbReference type="GO" id="GO:0042054">
    <property type="term" value="F:histone methyltransferase activity"/>
    <property type="evidence" value="ECO:0007669"/>
    <property type="project" value="TreeGrafter"/>
</dbReference>
<dbReference type="GO" id="GO:0005634">
    <property type="term" value="C:nucleus"/>
    <property type="evidence" value="ECO:0007669"/>
    <property type="project" value="TreeGrafter"/>
</dbReference>
<dbReference type="InterPro" id="IPR055135">
    <property type="entry name" value="PRMT_dom"/>
</dbReference>
<dbReference type="FunFam" id="2.70.160.11:FF:000012">
    <property type="entry name" value="Protein arginine N-methyltransferase PRMT10"/>
    <property type="match status" value="1"/>
</dbReference>
<evidence type="ECO:0000256" key="6">
    <source>
        <dbReference type="ARBA" id="ARBA00065072"/>
    </source>
</evidence>
<keyword evidence="2 8" id="KW-0489">Methyltransferase</keyword>
<dbReference type="EC" id="2.1.1.319" evidence="1"/>
<gene>
    <name evidence="10" type="ORF">RND81_07G105000</name>
</gene>
<dbReference type="GO" id="GO:0035242">
    <property type="term" value="F:protein-arginine omega-N asymmetric methyltransferase activity"/>
    <property type="evidence" value="ECO:0007669"/>
    <property type="project" value="UniProtKB-EC"/>
</dbReference>
<name>A0AAW1JQI3_SAPOF</name>
<dbReference type="PANTHER" id="PTHR11006">
    <property type="entry name" value="PROTEIN ARGININE N-METHYLTRANSFERASE"/>
    <property type="match status" value="1"/>
</dbReference>
<dbReference type="SUPFAM" id="SSF53335">
    <property type="entry name" value="S-adenosyl-L-methionine-dependent methyltransferases"/>
    <property type="match status" value="1"/>
</dbReference>
<dbReference type="EMBL" id="JBDFQZ010000007">
    <property type="protein sequence ID" value="KAK9706116.1"/>
    <property type="molecule type" value="Genomic_DNA"/>
</dbReference>
<evidence type="ECO:0000313" key="11">
    <source>
        <dbReference type="Proteomes" id="UP001443914"/>
    </source>
</evidence>
<evidence type="ECO:0000259" key="9">
    <source>
        <dbReference type="Pfam" id="PF22528"/>
    </source>
</evidence>
<keyword evidence="11" id="KW-1185">Reference proteome</keyword>
<protein>
    <recommendedName>
        <fullName evidence="7">Protein arginine N-methyltransferase PRMT10</fullName>
        <ecNumber evidence="1">2.1.1.319</ecNumber>
    </recommendedName>
</protein>
<dbReference type="Gene3D" id="2.70.160.11">
    <property type="entry name" value="Hnrnp arginine n-methyltransferase1"/>
    <property type="match status" value="1"/>
</dbReference>
<comment type="subunit">
    <text evidence="6">Ring-like homodimer.</text>
</comment>
<dbReference type="Pfam" id="PF06325">
    <property type="entry name" value="PrmA"/>
    <property type="match status" value="1"/>
</dbReference>
<dbReference type="InterPro" id="IPR025799">
    <property type="entry name" value="Arg_MeTrfase"/>
</dbReference>
<dbReference type="PROSITE" id="PS51678">
    <property type="entry name" value="SAM_MT_PRMT"/>
    <property type="match status" value="1"/>
</dbReference>
<dbReference type="FunFam" id="3.40.50.150:FF:000132">
    <property type="entry name" value="Protein arginine N-methyltransferase PRMT10"/>
    <property type="match status" value="1"/>
</dbReference>
<comment type="caution">
    <text evidence="10">The sequence shown here is derived from an EMBL/GenBank/DDBJ whole genome shotgun (WGS) entry which is preliminary data.</text>
</comment>
<evidence type="ECO:0000256" key="5">
    <source>
        <dbReference type="ARBA" id="ARBA00049086"/>
    </source>
</evidence>
<evidence type="ECO:0000256" key="1">
    <source>
        <dbReference type="ARBA" id="ARBA00011925"/>
    </source>
</evidence>
<comment type="catalytic activity">
    <reaction evidence="5">
        <text>L-arginyl-[protein] + 2 S-adenosyl-L-methionine = N(omega),N(omega)-dimethyl-L-arginyl-[protein] + 2 S-adenosyl-L-homocysteine + 2 H(+)</text>
        <dbReference type="Rhea" id="RHEA:48096"/>
        <dbReference type="Rhea" id="RHEA-COMP:10532"/>
        <dbReference type="Rhea" id="RHEA-COMP:11991"/>
        <dbReference type="ChEBI" id="CHEBI:15378"/>
        <dbReference type="ChEBI" id="CHEBI:29965"/>
        <dbReference type="ChEBI" id="CHEBI:57856"/>
        <dbReference type="ChEBI" id="CHEBI:59789"/>
        <dbReference type="ChEBI" id="CHEBI:61897"/>
        <dbReference type="EC" id="2.1.1.319"/>
    </reaction>
</comment>